<proteinExistence type="predicted"/>
<dbReference type="AlphaFoldDB" id="A0A368GL02"/>
<dbReference type="STRING" id="29170.A0A368GL02"/>
<evidence type="ECO:0000256" key="1">
    <source>
        <dbReference type="ARBA" id="ARBA00022574"/>
    </source>
</evidence>
<dbReference type="Gene3D" id="2.130.10.10">
    <property type="entry name" value="YVTN repeat-like/Quinoprotein amine dehydrogenase"/>
    <property type="match status" value="1"/>
</dbReference>
<organism evidence="3 4">
    <name type="scientific">Ancylostoma caninum</name>
    <name type="common">Dog hookworm</name>
    <dbReference type="NCBI Taxonomy" id="29170"/>
    <lineage>
        <taxon>Eukaryota</taxon>
        <taxon>Metazoa</taxon>
        <taxon>Ecdysozoa</taxon>
        <taxon>Nematoda</taxon>
        <taxon>Chromadorea</taxon>
        <taxon>Rhabditida</taxon>
        <taxon>Rhabditina</taxon>
        <taxon>Rhabditomorpha</taxon>
        <taxon>Strongyloidea</taxon>
        <taxon>Ancylostomatidae</taxon>
        <taxon>Ancylostomatinae</taxon>
        <taxon>Ancylostoma</taxon>
    </lineage>
</organism>
<keyword evidence="1" id="KW-0853">WD repeat</keyword>
<protein>
    <recommendedName>
        <fullName evidence="5">WD domain, G-beta repeat protein</fullName>
    </recommendedName>
</protein>
<dbReference type="GO" id="GO:0035861">
    <property type="term" value="C:site of double-strand break"/>
    <property type="evidence" value="ECO:0007669"/>
    <property type="project" value="TreeGrafter"/>
</dbReference>
<evidence type="ECO:0008006" key="5">
    <source>
        <dbReference type="Google" id="ProtNLM"/>
    </source>
</evidence>
<dbReference type="GO" id="GO:0005634">
    <property type="term" value="C:nucleus"/>
    <property type="evidence" value="ECO:0007669"/>
    <property type="project" value="TreeGrafter"/>
</dbReference>
<comment type="caution">
    <text evidence="3">The sequence shown here is derived from an EMBL/GenBank/DDBJ whole genome shotgun (WGS) entry which is preliminary data.</text>
</comment>
<dbReference type="Proteomes" id="UP000252519">
    <property type="component" value="Unassembled WGS sequence"/>
</dbReference>
<evidence type="ECO:0000256" key="2">
    <source>
        <dbReference type="ARBA" id="ARBA00022737"/>
    </source>
</evidence>
<dbReference type="InterPro" id="IPR051858">
    <property type="entry name" value="WD_repeat_GAD-1"/>
</dbReference>
<dbReference type="OrthoDB" id="10264376at2759"/>
<dbReference type="PANTHER" id="PTHR16017">
    <property type="entry name" value="GASTRULATION DEFECTIVE PROTEIN 1-RELATED"/>
    <property type="match status" value="1"/>
</dbReference>
<accession>A0A368GL02</accession>
<keyword evidence="2" id="KW-0677">Repeat</keyword>
<sequence length="104" mass="11907">MICSRVDLNLFFIRKEVFMALRFEPNRVRFASGGVDYQAKIFDFQKMDMSLRTDKELLRKVGESYIINDMTFSSNGENMLVCSSKAQVHLLDRAGKQGGVSDSR</sequence>
<dbReference type="InterPro" id="IPR015943">
    <property type="entry name" value="WD40/YVTN_repeat-like_dom_sf"/>
</dbReference>
<dbReference type="InterPro" id="IPR036322">
    <property type="entry name" value="WD40_repeat_dom_sf"/>
</dbReference>
<name>A0A368GL02_ANCCA</name>
<keyword evidence="4" id="KW-1185">Reference proteome</keyword>
<reference evidence="3 4" key="1">
    <citation type="submission" date="2014-10" db="EMBL/GenBank/DDBJ databases">
        <title>Draft genome of the hookworm Ancylostoma caninum.</title>
        <authorList>
            <person name="Mitreva M."/>
        </authorList>
    </citation>
    <scope>NUCLEOTIDE SEQUENCE [LARGE SCALE GENOMIC DNA]</scope>
    <source>
        <strain evidence="3 4">Baltimore</strain>
    </source>
</reference>
<dbReference type="SUPFAM" id="SSF50978">
    <property type="entry name" value="WD40 repeat-like"/>
    <property type="match status" value="1"/>
</dbReference>
<dbReference type="PANTHER" id="PTHR16017:SF0">
    <property type="entry name" value="WD REPEAT-CONTAINING PROTEIN 70"/>
    <property type="match status" value="1"/>
</dbReference>
<dbReference type="EMBL" id="JOJR01000112">
    <property type="protein sequence ID" value="RCN45061.1"/>
    <property type="molecule type" value="Genomic_DNA"/>
</dbReference>
<gene>
    <name evidence="3" type="ORF">ANCCAN_08926</name>
</gene>
<evidence type="ECO:0000313" key="3">
    <source>
        <dbReference type="EMBL" id="RCN45061.1"/>
    </source>
</evidence>
<evidence type="ECO:0000313" key="4">
    <source>
        <dbReference type="Proteomes" id="UP000252519"/>
    </source>
</evidence>